<feature type="compositionally biased region" description="Polar residues" evidence="1">
    <location>
        <begin position="295"/>
        <end position="312"/>
    </location>
</feature>
<keyword evidence="4" id="KW-1185">Reference proteome</keyword>
<name>A0A8J3YQ68_9ACTN</name>
<feature type="compositionally biased region" description="Basic and acidic residues" evidence="1">
    <location>
        <begin position="205"/>
        <end position="222"/>
    </location>
</feature>
<feature type="transmembrane region" description="Helical" evidence="2">
    <location>
        <begin position="68"/>
        <end position="89"/>
    </location>
</feature>
<keyword evidence="2" id="KW-0472">Membrane</keyword>
<dbReference type="Proteomes" id="UP000619260">
    <property type="component" value="Unassembled WGS sequence"/>
</dbReference>
<evidence type="ECO:0000256" key="2">
    <source>
        <dbReference type="SAM" id="Phobius"/>
    </source>
</evidence>
<feature type="compositionally biased region" description="Basic and acidic residues" evidence="1">
    <location>
        <begin position="183"/>
        <end position="196"/>
    </location>
</feature>
<feature type="compositionally biased region" description="Low complexity" evidence="1">
    <location>
        <begin position="172"/>
        <end position="182"/>
    </location>
</feature>
<feature type="transmembrane region" description="Helical" evidence="2">
    <location>
        <begin position="12"/>
        <end position="31"/>
    </location>
</feature>
<evidence type="ECO:0008006" key="5">
    <source>
        <dbReference type="Google" id="ProtNLM"/>
    </source>
</evidence>
<feature type="compositionally biased region" description="Basic and acidic residues" evidence="1">
    <location>
        <begin position="160"/>
        <end position="171"/>
    </location>
</feature>
<feature type="region of interest" description="Disordered" evidence="1">
    <location>
        <begin position="132"/>
        <end position="236"/>
    </location>
</feature>
<feature type="transmembrane region" description="Helical" evidence="2">
    <location>
        <begin position="101"/>
        <end position="122"/>
    </location>
</feature>
<evidence type="ECO:0000313" key="4">
    <source>
        <dbReference type="Proteomes" id="UP000619260"/>
    </source>
</evidence>
<feature type="compositionally biased region" description="Low complexity" evidence="1">
    <location>
        <begin position="132"/>
        <end position="143"/>
    </location>
</feature>
<feature type="transmembrane region" description="Helical" evidence="2">
    <location>
        <begin position="37"/>
        <end position="56"/>
    </location>
</feature>
<dbReference type="EMBL" id="BOPF01000030">
    <property type="protein sequence ID" value="GIJ49774.1"/>
    <property type="molecule type" value="Genomic_DNA"/>
</dbReference>
<proteinExistence type="predicted"/>
<dbReference type="InterPro" id="IPR021235">
    <property type="entry name" value="DUF2637"/>
</dbReference>
<gene>
    <name evidence="3" type="ORF">Val02_66600</name>
</gene>
<evidence type="ECO:0000256" key="1">
    <source>
        <dbReference type="SAM" id="MobiDB-lite"/>
    </source>
</evidence>
<sequence>MTESQIRRLQWAVRATLVLGVTASVTANILHARPHPIAQAIAAWPPLALLITVELVTRIPVYRPALGVVRIVATVAIAGIAAWVSYWHMVGVVARYGEVGTVPYLLPLSADGLIIVASVSLVELAARLRDTTTPTAHPTNEPTAPAPPPHTVPEPAAAPHDARNGGHRRPEPAAATGATAARPRAEQRNRDERPVDHLASAHPPADGHHRSDTHNGPHRSSEVGRPTVPAGSAPADGLDSLFAAARTARDQLLREGHPLSRDALAKEMRRNGHAVRNNRASELLALLRKEAAAANSDQSAEPVNGHRSTTTA</sequence>
<evidence type="ECO:0000313" key="3">
    <source>
        <dbReference type="EMBL" id="GIJ49774.1"/>
    </source>
</evidence>
<dbReference type="Pfam" id="PF10935">
    <property type="entry name" value="DUF2637"/>
    <property type="match status" value="1"/>
</dbReference>
<reference evidence="3" key="1">
    <citation type="submission" date="2021-01" db="EMBL/GenBank/DDBJ databases">
        <title>Whole genome shotgun sequence of Virgisporangium aliadipatigenens NBRC 105644.</title>
        <authorList>
            <person name="Komaki H."/>
            <person name="Tamura T."/>
        </authorList>
    </citation>
    <scope>NUCLEOTIDE SEQUENCE</scope>
    <source>
        <strain evidence="3">NBRC 105644</strain>
    </source>
</reference>
<keyword evidence="2" id="KW-1133">Transmembrane helix</keyword>
<comment type="caution">
    <text evidence="3">The sequence shown here is derived from an EMBL/GenBank/DDBJ whole genome shotgun (WGS) entry which is preliminary data.</text>
</comment>
<feature type="region of interest" description="Disordered" evidence="1">
    <location>
        <begin position="291"/>
        <end position="312"/>
    </location>
</feature>
<organism evidence="3 4">
    <name type="scientific">Virgisporangium aliadipatigenens</name>
    <dbReference type="NCBI Taxonomy" id="741659"/>
    <lineage>
        <taxon>Bacteria</taxon>
        <taxon>Bacillati</taxon>
        <taxon>Actinomycetota</taxon>
        <taxon>Actinomycetes</taxon>
        <taxon>Micromonosporales</taxon>
        <taxon>Micromonosporaceae</taxon>
        <taxon>Virgisporangium</taxon>
    </lineage>
</organism>
<dbReference type="AlphaFoldDB" id="A0A8J3YQ68"/>
<keyword evidence="2" id="KW-0812">Transmembrane</keyword>
<protein>
    <recommendedName>
        <fullName evidence="5">DUF2637 domain-containing protein</fullName>
    </recommendedName>
</protein>
<accession>A0A8J3YQ68</accession>
<dbReference type="RefSeq" id="WP_203903227.1">
    <property type="nucleotide sequence ID" value="NZ_BOPF01000030.1"/>
</dbReference>